<protein>
    <submittedName>
        <fullName evidence="1">Uncharacterized protein</fullName>
    </submittedName>
</protein>
<comment type="caution">
    <text evidence="1">The sequence shown here is derived from an EMBL/GenBank/DDBJ whole genome shotgun (WGS) entry which is preliminary data.</text>
</comment>
<evidence type="ECO:0000313" key="1">
    <source>
        <dbReference type="EMBL" id="ETO34050.1"/>
    </source>
</evidence>
<proteinExistence type="predicted"/>
<dbReference type="Proteomes" id="UP000023152">
    <property type="component" value="Unassembled WGS sequence"/>
</dbReference>
<sequence length="99" mass="11705">NNNNNDNYHQLTYVDQQKTLFDILKSTKKDSTQINHSDGYQSNLGMFHQWNQPKHLGHSITLYFNEKELLEIFFLLSLQNAFHKLKKGKITESAKDFLF</sequence>
<feature type="non-terminal residue" evidence="1">
    <location>
        <position position="1"/>
    </location>
</feature>
<dbReference type="AlphaFoldDB" id="X6P6A1"/>
<gene>
    <name evidence="1" type="ORF">RFI_03041</name>
</gene>
<organism evidence="1 2">
    <name type="scientific">Reticulomyxa filosa</name>
    <dbReference type="NCBI Taxonomy" id="46433"/>
    <lineage>
        <taxon>Eukaryota</taxon>
        <taxon>Sar</taxon>
        <taxon>Rhizaria</taxon>
        <taxon>Retaria</taxon>
        <taxon>Foraminifera</taxon>
        <taxon>Monothalamids</taxon>
        <taxon>Reticulomyxidae</taxon>
        <taxon>Reticulomyxa</taxon>
    </lineage>
</organism>
<accession>X6P6A1</accession>
<keyword evidence="2" id="KW-1185">Reference proteome</keyword>
<name>X6P6A1_RETFI</name>
<dbReference type="EMBL" id="ASPP01002911">
    <property type="protein sequence ID" value="ETO34050.1"/>
    <property type="molecule type" value="Genomic_DNA"/>
</dbReference>
<reference evidence="1 2" key="1">
    <citation type="journal article" date="2013" name="Curr. Biol.">
        <title>The Genome of the Foraminiferan Reticulomyxa filosa.</title>
        <authorList>
            <person name="Glockner G."/>
            <person name="Hulsmann N."/>
            <person name="Schleicher M."/>
            <person name="Noegel A.A."/>
            <person name="Eichinger L."/>
            <person name="Gallinger C."/>
            <person name="Pawlowski J."/>
            <person name="Sierra R."/>
            <person name="Euteneuer U."/>
            <person name="Pillet L."/>
            <person name="Moustafa A."/>
            <person name="Platzer M."/>
            <person name="Groth M."/>
            <person name="Szafranski K."/>
            <person name="Schliwa M."/>
        </authorList>
    </citation>
    <scope>NUCLEOTIDE SEQUENCE [LARGE SCALE GENOMIC DNA]</scope>
</reference>
<evidence type="ECO:0000313" key="2">
    <source>
        <dbReference type="Proteomes" id="UP000023152"/>
    </source>
</evidence>